<evidence type="ECO:0000256" key="1">
    <source>
        <dbReference type="ARBA" id="ARBA00004141"/>
    </source>
</evidence>
<comment type="subcellular location">
    <subcellularLocation>
        <location evidence="1">Membrane</location>
        <topology evidence="1">Multi-pass membrane protein</topology>
    </subcellularLocation>
</comment>
<dbReference type="RefSeq" id="WP_019907161.1">
    <property type="nucleotide sequence ID" value="NZ_FNBS01000013.1"/>
</dbReference>
<evidence type="ECO:0000313" key="5">
    <source>
        <dbReference type="Proteomes" id="UP000183404"/>
    </source>
</evidence>
<organism evidence="4 5">
    <name type="scientific">Thermoanaerobacter thermohydrosulfuricus</name>
    <name type="common">Clostridium thermohydrosulfuricum</name>
    <dbReference type="NCBI Taxonomy" id="1516"/>
    <lineage>
        <taxon>Bacteria</taxon>
        <taxon>Bacillati</taxon>
        <taxon>Bacillota</taxon>
        <taxon>Clostridia</taxon>
        <taxon>Thermoanaerobacterales</taxon>
        <taxon>Thermoanaerobacteraceae</taxon>
        <taxon>Thermoanaerobacter</taxon>
    </lineage>
</organism>
<evidence type="ECO:0000313" key="4">
    <source>
        <dbReference type="EMBL" id="SDF45884.1"/>
    </source>
</evidence>
<dbReference type="Proteomes" id="UP000183404">
    <property type="component" value="Unassembled WGS sequence"/>
</dbReference>
<evidence type="ECO:0000256" key="2">
    <source>
        <dbReference type="ARBA" id="ARBA00008404"/>
    </source>
</evidence>
<accession>A0A1G7L9A9</accession>
<dbReference type="InterPro" id="IPR005133">
    <property type="entry name" value="PhaG_MnhG_YufB"/>
</dbReference>
<dbReference type="Pfam" id="PF03334">
    <property type="entry name" value="PhaG_MnhG_YufB"/>
    <property type="match status" value="1"/>
</dbReference>
<feature type="transmembrane region" description="Helical" evidence="3">
    <location>
        <begin position="6"/>
        <end position="27"/>
    </location>
</feature>
<dbReference type="AlphaFoldDB" id="A0A1G7L9A9"/>
<proteinExistence type="inferred from homology"/>
<dbReference type="GO" id="GO:0015385">
    <property type="term" value="F:sodium:proton antiporter activity"/>
    <property type="evidence" value="ECO:0007669"/>
    <property type="project" value="TreeGrafter"/>
</dbReference>
<dbReference type="NCBIfam" id="TIGR01300">
    <property type="entry name" value="CPA3_mnhG_phaG"/>
    <property type="match status" value="1"/>
</dbReference>
<name>A0A1G7L9A9_THETY</name>
<sequence>MQYIGYFFLLIGAVFLALAGLGIYRMPDVLNQSQAGTKASTMGIVGLFVGFAFLKPLWAPKLILMALFFLFTSPIASHAICKAAIKRNKAKFILKENAFSKEGE</sequence>
<feature type="transmembrane region" description="Helical" evidence="3">
    <location>
        <begin position="64"/>
        <end position="85"/>
    </location>
</feature>
<comment type="similarity">
    <text evidence="2">Belongs to the CPA3 antiporters (TC 2.A.63) subunit G family.</text>
</comment>
<keyword evidence="3" id="KW-0812">Transmembrane</keyword>
<keyword evidence="3" id="KW-1133">Transmembrane helix</keyword>
<dbReference type="PANTHER" id="PTHR34703">
    <property type="entry name" value="ANTIPORTER SUBUNIT MNHG2-RELATED"/>
    <property type="match status" value="1"/>
</dbReference>
<keyword evidence="3" id="KW-0472">Membrane</keyword>
<reference evidence="4 5" key="1">
    <citation type="submission" date="2016-10" db="EMBL/GenBank/DDBJ databases">
        <authorList>
            <person name="de Groot N.N."/>
        </authorList>
    </citation>
    <scope>NUCLEOTIDE SEQUENCE [LARGE SCALE GENOMIC DNA]</scope>
    <source>
        <strain evidence="4 5">DSM 569</strain>
    </source>
</reference>
<dbReference type="PANTHER" id="PTHR34703:SF1">
    <property type="entry name" value="ANTIPORTER SUBUNIT MNHG2-RELATED"/>
    <property type="match status" value="1"/>
</dbReference>
<protein>
    <submittedName>
        <fullName evidence="4">Multicomponent Na+:H+ antiporter subunit G</fullName>
    </submittedName>
</protein>
<gene>
    <name evidence="4" type="ORF">SAMN04244560_00774</name>
</gene>
<dbReference type="EMBL" id="FNBS01000013">
    <property type="protein sequence ID" value="SDF45884.1"/>
    <property type="molecule type" value="Genomic_DNA"/>
</dbReference>
<evidence type="ECO:0000256" key="3">
    <source>
        <dbReference type="SAM" id="Phobius"/>
    </source>
</evidence>
<feature type="transmembrane region" description="Helical" evidence="3">
    <location>
        <begin position="39"/>
        <end position="58"/>
    </location>
</feature>